<dbReference type="GO" id="GO:0000127">
    <property type="term" value="C:transcription factor TFIIIC complex"/>
    <property type="evidence" value="ECO:0007669"/>
    <property type="project" value="InterPro"/>
</dbReference>
<keyword evidence="3" id="KW-0804">Transcription</keyword>
<evidence type="ECO:0000256" key="4">
    <source>
        <dbReference type="ARBA" id="ARBA00023242"/>
    </source>
</evidence>
<evidence type="ECO:0000256" key="3">
    <source>
        <dbReference type="ARBA" id="ARBA00023163"/>
    </source>
</evidence>
<dbReference type="InterPro" id="IPR040454">
    <property type="entry name" value="TF_IIIC_Tfc1/Sfc1"/>
</dbReference>
<dbReference type="PANTHER" id="PTHR13230:SF5">
    <property type="entry name" value="GENERAL TRANSCRIPTION FACTOR 3C POLYPEPTIDE 5"/>
    <property type="match status" value="1"/>
</dbReference>
<protein>
    <submittedName>
        <fullName evidence="7">General transcription factor 3C polypeptide 5</fullName>
    </submittedName>
</protein>
<feature type="domain" description="Transcription factor IIIC subunit Tfc1/Sfc1 triple barrel" evidence="6">
    <location>
        <begin position="30"/>
        <end position="128"/>
    </location>
</feature>
<comment type="subcellular location">
    <subcellularLocation>
        <location evidence="1">Nucleus</location>
    </subcellularLocation>
</comment>
<dbReference type="Gene3D" id="3.30.200.160">
    <property type="entry name" value="TFIIIC, subcomplex tauA, subunit Sfc1, barrel domain"/>
    <property type="match status" value="1"/>
</dbReference>
<evidence type="ECO:0000259" key="5">
    <source>
        <dbReference type="Pfam" id="PF09734"/>
    </source>
</evidence>
<dbReference type="EMBL" id="JAKMXF010000321">
    <property type="protein sequence ID" value="KAI6649369.1"/>
    <property type="molecule type" value="Genomic_DNA"/>
</dbReference>
<evidence type="ECO:0000259" key="6">
    <source>
        <dbReference type="Pfam" id="PF17682"/>
    </source>
</evidence>
<feature type="domain" description="Transcription factor IIIC subunit 5 HTH" evidence="5">
    <location>
        <begin position="198"/>
        <end position="291"/>
    </location>
</feature>
<dbReference type="InterPro" id="IPR042536">
    <property type="entry name" value="TFIIIC_tauA_Sfc1"/>
</dbReference>
<dbReference type="Pfam" id="PF09734">
    <property type="entry name" value="Tau95"/>
    <property type="match status" value="1"/>
</dbReference>
<proteinExistence type="predicted"/>
<accession>A0AAV7JLI8</accession>
<dbReference type="InterPro" id="IPR041499">
    <property type="entry name" value="Tfc1/Sfc1_N"/>
</dbReference>
<dbReference type="Proteomes" id="UP001165289">
    <property type="component" value="Unassembled WGS sequence"/>
</dbReference>
<dbReference type="GO" id="GO:0001003">
    <property type="term" value="F:RNA polymerase III type 2 promoter sequence-specific DNA binding"/>
    <property type="evidence" value="ECO:0007669"/>
    <property type="project" value="TreeGrafter"/>
</dbReference>
<dbReference type="Pfam" id="PF17682">
    <property type="entry name" value="Tau95_N"/>
    <property type="match status" value="1"/>
</dbReference>
<evidence type="ECO:0000313" key="7">
    <source>
        <dbReference type="EMBL" id="KAI6649369.1"/>
    </source>
</evidence>
<dbReference type="GO" id="GO:0001002">
    <property type="term" value="F:RNA polymerase III type 1 promoter sequence-specific DNA binding"/>
    <property type="evidence" value="ECO:0007669"/>
    <property type="project" value="TreeGrafter"/>
</dbReference>
<organism evidence="7 8">
    <name type="scientific">Oopsacas minuta</name>
    <dbReference type="NCBI Taxonomy" id="111878"/>
    <lineage>
        <taxon>Eukaryota</taxon>
        <taxon>Metazoa</taxon>
        <taxon>Porifera</taxon>
        <taxon>Hexactinellida</taxon>
        <taxon>Hexasterophora</taxon>
        <taxon>Lyssacinosida</taxon>
        <taxon>Leucopsacidae</taxon>
        <taxon>Oopsacas</taxon>
    </lineage>
</organism>
<dbReference type="GO" id="GO:0006384">
    <property type="term" value="P:transcription initiation at RNA polymerase III promoter"/>
    <property type="evidence" value="ECO:0007669"/>
    <property type="project" value="InterPro"/>
</dbReference>
<evidence type="ECO:0000313" key="8">
    <source>
        <dbReference type="Proteomes" id="UP001165289"/>
    </source>
</evidence>
<keyword evidence="8" id="KW-1185">Reference proteome</keyword>
<dbReference type="GO" id="GO:0005634">
    <property type="term" value="C:nucleus"/>
    <property type="evidence" value="ECO:0007669"/>
    <property type="project" value="UniProtKB-SubCell"/>
</dbReference>
<evidence type="ECO:0000256" key="1">
    <source>
        <dbReference type="ARBA" id="ARBA00004123"/>
    </source>
</evidence>
<dbReference type="AlphaFoldDB" id="A0AAV7JLI8"/>
<name>A0AAV7JLI8_9METZ</name>
<reference evidence="7 8" key="1">
    <citation type="journal article" date="2023" name="BMC Biol.">
        <title>The compact genome of the sponge Oopsacas minuta (Hexactinellida) is lacking key metazoan core genes.</title>
        <authorList>
            <person name="Santini S."/>
            <person name="Schenkelaars Q."/>
            <person name="Jourda C."/>
            <person name="Duchesne M."/>
            <person name="Belahbib H."/>
            <person name="Rocher C."/>
            <person name="Selva M."/>
            <person name="Riesgo A."/>
            <person name="Vervoort M."/>
            <person name="Leys S.P."/>
            <person name="Kodjabachian L."/>
            <person name="Le Bivic A."/>
            <person name="Borchiellini C."/>
            <person name="Claverie J.M."/>
            <person name="Renard E."/>
        </authorList>
    </citation>
    <scope>NUCLEOTIDE SEQUENCE [LARGE SCALE GENOMIC DNA]</scope>
    <source>
        <strain evidence="7">SPO-2</strain>
    </source>
</reference>
<keyword evidence="2" id="KW-0238">DNA-binding</keyword>
<comment type="caution">
    <text evidence="7">The sequence shown here is derived from an EMBL/GenBank/DDBJ whole genome shotgun (WGS) entry which is preliminary data.</text>
</comment>
<dbReference type="PANTHER" id="PTHR13230">
    <property type="entry name" value="GENERAL TRANSCRIPTION FACTOR IIIC, POLYPEPTIDE 5"/>
    <property type="match status" value="1"/>
</dbReference>
<sequence length="408" mass="47055">MTELSNTSPHHTHINDSVIKFNINPTKLIVIHSPCIVRNISNYLSSLGGKEERNEIFSNKEDRLPFRFRPAESYSKPAFADPTRPSSMLIKVKIPKIRTSQYQDNCVIECMGIVQTLYKFKRPFDFQFLSPALHPLPSKYSLDDYNPYNTVVDSSQLKKDIPLFVLPSSNPRLDWTYLSFKPTDKELTGRARTFGIVHGIKFEEPSVPTVPRKQVKQKEYLLPLLEKLFEERPIWSRVALHCKTGADSGSLRSALSSIAYHFSSGPWKYCWIKFGIDPRVLPKYKWFQIVECKITRLKHARSKVLQASDHSFTTSLIEETVSRDMSSSRVVREHVNNPISYLLTQDTTAQTARLSYQIIDIELDSVRELVHINDGKETVCTKETGWFPTEVQDKIRSIIKYKLDYDSD</sequence>
<evidence type="ECO:0000256" key="2">
    <source>
        <dbReference type="ARBA" id="ARBA00023125"/>
    </source>
</evidence>
<keyword evidence="4" id="KW-0539">Nucleus</keyword>
<gene>
    <name evidence="7" type="ORF">LOD99_11735</name>
</gene>
<dbReference type="InterPro" id="IPR019136">
    <property type="entry name" value="TF_IIIC_su-5_HTH"/>
</dbReference>